<evidence type="ECO:0000313" key="1">
    <source>
        <dbReference type="EMBL" id="WCM40212.1"/>
    </source>
</evidence>
<protein>
    <submittedName>
        <fullName evidence="1">Uncharacterized protein</fullName>
    </submittedName>
</protein>
<sequence>MRPEYQKVRPLIFLHRVPSPLFDRLVAEVATARLPLFPYPVEVQDPFALFPCLAPLGLAGAVLAEALPPPKDLAPSLSLEAEAREAGLLDLVVPRVGGLMGQYTEGVALERFLSAHFPGARGLWLGPLRPSLAPFLRPLGQVSVVASSFAEGDSFLARLPERARGHVALRPEEARALSLKVDLLLYAGGRLSLDVLQPFHALVALAPVEKGVWERVQVVYSPEDLLIFRVRAVLEGLGYPL</sequence>
<organism evidence="1 2">
    <name type="scientific">Thermus antranikianii</name>
    <dbReference type="NCBI Taxonomy" id="88190"/>
    <lineage>
        <taxon>Bacteria</taxon>
        <taxon>Thermotogati</taxon>
        <taxon>Deinococcota</taxon>
        <taxon>Deinococci</taxon>
        <taxon>Thermales</taxon>
        <taxon>Thermaceae</taxon>
        <taxon>Thermus</taxon>
    </lineage>
</organism>
<gene>
    <name evidence="1" type="ORF">GO600_08995</name>
</gene>
<proteinExistence type="predicted"/>
<reference evidence="1 2" key="1">
    <citation type="submission" date="2019-12" db="EMBL/GenBank/DDBJ databases">
        <authorList>
            <person name="An T."/>
        </authorList>
    </citation>
    <scope>NUCLEOTIDE SEQUENCE [LARGE SCALE GENOMIC DNA]</scope>
    <source>
        <strain evidence="1 2">JCM 19900</strain>
    </source>
</reference>
<accession>A0ABY7RSA1</accession>
<dbReference type="EMBL" id="CP046617">
    <property type="protein sequence ID" value="WCM40212.1"/>
    <property type="molecule type" value="Genomic_DNA"/>
</dbReference>
<name>A0ABY7RSA1_9DEIN</name>
<keyword evidence="2" id="KW-1185">Reference proteome</keyword>
<evidence type="ECO:0000313" key="2">
    <source>
        <dbReference type="Proteomes" id="UP001317488"/>
    </source>
</evidence>
<dbReference type="Proteomes" id="UP001317488">
    <property type="component" value="Chromosome"/>
</dbReference>
<dbReference type="RefSeq" id="WP_028494174.1">
    <property type="nucleotide sequence ID" value="NZ_CP046617.1"/>
</dbReference>